<dbReference type="Pfam" id="PF08459">
    <property type="entry name" value="UvrC_RNaseH_dom"/>
    <property type="match status" value="1"/>
</dbReference>
<dbReference type="Pfam" id="PF01541">
    <property type="entry name" value="GIY-YIG"/>
    <property type="match status" value="1"/>
</dbReference>
<dbReference type="PANTHER" id="PTHR30562:SF1">
    <property type="entry name" value="UVRABC SYSTEM PROTEIN C"/>
    <property type="match status" value="1"/>
</dbReference>
<keyword evidence="4 6" id="KW-0267">Excision nuclease</keyword>
<dbReference type="CDD" id="cd10434">
    <property type="entry name" value="GIY-YIG_UvrC_Cho"/>
    <property type="match status" value="1"/>
</dbReference>
<evidence type="ECO:0000259" key="7">
    <source>
        <dbReference type="PROSITE" id="PS50151"/>
    </source>
</evidence>
<dbReference type="PROSITE" id="PS50164">
    <property type="entry name" value="GIY_YIG"/>
    <property type="match status" value="1"/>
</dbReference>
<dbReference type="Gene3D" id="3.40.1440.10">
    <property type="entry name" value="GIY-YIG endonuclease"/>
    <property type="match status" value="1"/>
</dbReference>
<dbReference type="InterPro" id="IPR001943">
    <property type="entry name" value="UVR_dom"/>
</dbReference>
<dbReference type="HAMAP" id="MF_00203">
    <property type="entry name" value="UvrC"/>
    <property type="match status" value="1"/>
</dbReference>
<dbReference type="InterPro" id="IPR010994">
    <property type="entry name" value="RuvA_2-like"/>
</dbReference>
<protein>
    <recommendedName>
        <fullName evidence="6">UvrABC system protein C</fullName>
        <shortName evidence="6">Protein UvrC</shortName>
    </recommendedName>
    <alternativeName>
        <fullName evidence="6">Excinuclease ABC subunit C</fullName>
    </alternativeName>
</protein>
<dbReference type="InterPro" id="IPR050066">
    <property type="entry name" value="UvrABC_protein_C"/>
</dbReference>
<proteinExistence type="inferred from homology"/>
<evidence type="ECO:0000256" key="1">
    <source>
        <dbReference type="ARBA" id="ARBA00022490"/>
    </source>
</evidence>
<dbReference type="Pfam" id="PF22920">
    <property type="entry name" value="UvrC_RNaseH"/>
    <property type="match status" value="1"/>
</dbReference>
<dbReference type="PROSITE" id="PS50151">
    <property type="entry name" value="UVR"/>
    <property type="match status" value="1"/>
</dbReference>
<comment type="similarity">
    <text evidence="6">Belongs to the UvrC family.</text>
</comment>
<dbReference type="SUPFAM" id="SSF82771">
    <property type="entry name" value="GIY-YIG endonuclease"/>
    <property type="match status" value="1"/>
</dbReference>
<reference evidence="10" key="1">
    <citation type="submission" date="2022-09" db="EMBL/GenBank/DDBJ databases">
        <title>Novel Mycoplasma species identified in domestic and wild animals.</title>
        <authorList>
            <person name="Volokhov D.V."/>
            <person name="Furtak V.A."/>
            <person name="Zagorodnyaya T.A."/>
        </authorList>
    </citation>
    <scope>NUCLEOTIDE SEQUENCE</scope>
    <source>
        <strain evidence="10">Oakley</strain>
    </source>
</reference>
<dbReference type="Gene3D" id="1.10.150.20">
    <property type="entry name" value="5' to 3' exonuclease, C-terminal subdomain"/>
    <property type="match status" value="1"/>
</dbReference>
<evidence type="ECO:0000256" key="4">
    <source>
        <dbReference type="ARBA" id="ARBA00022881"/>
    </source>
</evidence>
<evidence type="ECO:0000313" key="10">
    <source>
        <dbReference type="EMBL" id="MCV2232393.1"/>
    </source>
</evidence>
<evidence type="ECO:0000259" key="8">
    <source>
        <dbReference type="PROSITE" id="PS50164"/>
    </source>
</evidence>
<dbReference type="PROSITE" id="PS50165">
    <property type="entry name" value="UVRC"/>
    <property type="match status" value="1"/>
</dbReference>
<organism evidence="10 11">
    <name type="scientific">Paracholeplasma manati</name>
    <dbReference type="NCBI Taxonomy" id="591373"/>
    <lineage>
        <taxon>Bacteria</taxon>
        <taxon>Bacillati</taxon>
        <taxon>Mycoplasmatota</taxon>
        <taxon>Mollicutes</taxon>
        <taxon>Acholeplasmatales</taxon>
        <taxon>Acholeplasmataceae</taxon>
        <taxon>Paracholeplasma</taxon>
    </lineage>
</organism>
<keyword evidence="1 6" id="KW-0963">Cytoplasm</keyword>
<name>A0ABT2Y7D0_9MOLU</name>
<dbReference type="SUPFAM" id="SSF46600">
    <property type="entry name" value="C-terminal UvrC-binding domain of UvrB"/>
    <property type="match status" value="1"/>
</dbReference>
<comment type="subcellular location">
    <subcellularLocation>
        <location evidence="6">Cytoplasm</location>
    </subcellularLocation>
</comment>
<feature type="domain" description="UVR" evidence="7">
    <location>
        <begin position="194"/>
        <end position="229"/>
    </location>
</feature>
<comment type="subunit">
    <text evidence="6">Interacts with UvrB in an incision complex.</text>
</comment>
<evidence type="ECO:0000259" key="9">
    <source>
        <dbReference type="PROSITE" id="PS50165"/>
    </source>
</evidence>
<comment type="function">
    <text evidence="6">The UvrABC repair system catalyzes the recognition and processing of DNA lesions. UvrC both incises the 5' and 3' sides of the lesion. The N-terminal half is responsible for the 3' incision and the C-terminal half is responsible for the 5' incision.</text>
</comment>
<dbReference type="InterPro" id="IPR035901">
    <property type="entry name" value="GIY-YIG_endonuc_sf"/>
</dbReference>
<evidence type="ECO:0000256" key="3">
    <source>
        <dbReference type="ARBA" id="ARBA00022769"/>
    </source>
</evidence>
<dbReference type="PANTHER" id="PTHR30562">
    <property type="entry name" value="UVRC/OXIDOREDUCTASE"/>
    <property type="match status" value="1"/>
</dbReference>
<dbReference type="InterPro" id="IPR038476">
    <property type="entry name" value="UvrC_RNase_H_dom_sf"/>
</dbReference>
<feature type="domain" description="UvrC family homology region profile" evidence="9">
    <location>
        <begin position="325"/>
        <end position="462"/>
    </location>
</feature>
<keyword evidence="6" id="KW-0742">SOS response</keyword>
<dbReference type="EMBL" id="JAOVQM010000004">
    <property type="protein sequence ID" value="MCV2232393.1"/>
    <property type="molecule type" value="Genomic_DNA"/>
</dbReference>
<sequence length="591" mass="68336">MDLIKEKLKTLPESPGCYMMLNAKNEIIYVGKAKNLKNRVRSYFTGSHNLKTTKLVSEIVDFNYVQTNTERESLILELHLIKENLPRYNIKLVDDATYPFITITDEKDPRLIVERESTRHLGKRFGPYPNVYKARDTVKLLNKIYPLRKCDKMPKKACLYYHLNQCLAPCIQKEPIDYKPIIQEITAFLKGDTKKVVQDLKTEMYKASDAMQYEQALEYKEMIDSIEFTTEKQLISLNDFQDRDFIAYHGDHEDVSIQILKMRAGKIIDVKSEIFGYVGAIQDAVNEYVLQTYEDKTKWPDELLFSDLFLLADIEMMFGKKGSIPKIGDKKKLVDMAFKNAKYDFENYRYLNRIESEKTKEAEDAFKALIGLENIERVEIFDNAHLFGDASVSAMVVFKAGKPSKSDYRKYHIKQAAKMDDYGAMREVIYRRYQKALMENTPLPDLIIIDGGKGQVSVAKDVTESLGLTIPMIGLKKNDKHQLEAIVYQNDVFPLDKSSYLYTYLGKMSNEVHRFAISFHKQTRAKALIRSQLDGIIGIGEKRKTKLLETFVTIDAMKQGDLETYQSIGINETLRERIITHLTLLEKKETE</sequence>
<feature type="domain" description="GIY-YIG" evidence="8">
    <location>
        <begin position="13"/>
        <end position="90"/>
    </location>
</feature>
<dbReference type="Gene3D" id="3.30.420.340">
    <property type="entry name" value="UvrC, RNAse H endonuclease domain"/>
    <property type="match status" value="1"/>
</dbReference>
<comment type="caution">
    <text evidence="10">The sequence shown here is derived from an EMBL/GenBank/DDBJ whole genome shotgun (WGS) entry which is preliminary data.</text>
</comment>
<dbReference type="InterPro" id="IPR000305">
    <property type="entry name" value="GIY-YIG_endonuc"/>
</dbReference>
<dbReference type="SUPFAM" id="SSF47781">
    <property type="entry name" value="RuvA domain 2-like"/>
    <property type="match status" value="1"/>
</dbReference>
<gene>
    <name evidence="6 10" type="primary">uvrC</name>
    <name evidence="10" type="ORF">N7548_06100</name>
</gene>
<evidence type="ECO:0000256" key="2">
    <source>
        <dbReference type="ARBA" id="ARBA00022763"/>
    </source>
</evidence>
<keyword evidence="3 6" id="KW-0228">DNA excision</keyword>
<dbReference type="NCBIfam" id="TIGR00194">
    <property type="entry name" value="uvrC"/>
    <property type="match status" value="1"/>
</dbReference>
<dbReference type="InterPro" id="IPR001162">
    <property type="entry name" value="UvrC_RNase_H_dom"/>
</dbReference>
<dbReference type="InterPro" id="IPR047296">
    <property type="entry name" value="GIY-YIG_UvrC_Cho"/>
</dbReference>
<evidence type="ECO:0000313" key="11">
    <source>
        <dbReference type="Proteomes" id="UP001177160"/>
    </source>
</evidence>
<accession>A0ABT2Y7D0</accession>
<keyword evidence="5 6" id="KW-0234">DNA repair</keyword>
<dbReference type="Proteomes" id="UP001177160">
    <property type="component" value="Unassembled WGS sequence"/>
</dbReference>
<keyword evidence="11" id="KW-1185">Reference proteome</keyword>
<dbReference type="InterPro" id="IPR036876">
    <property type="entry name" value="UVR_dom_sf"/>
</dbReference>
<evidence type="ECO:0000256" key="6">
    <source>
        <dbReference type="HAMAP-Rule" id="MF_00203"/>
    </source>
</evidence>
<dbReference type="SMART" id="SM00465">
    <property type="entry name" value="GIYc"/>
    <property type="match status" value="1"/>
</dbReference>
<evidence type="ECO:0000256" key="5">
    <source>
        <dbReference type="ARBA" id="ARBA00023204"/>
    </source>
</evidence>
<keyword evidence="2 6" id="KW-0227">DNA damage</keyword>
<dbReference type="RefSeq" id="WP_263608580.1">
    <property type="nucleotide sequence ID" value="NZ_JAOVQM010000004.1"/>
</dbReference>
<dbReference type="Pfam" id="PF02151">
    <property type="entry name" value="UVR"/>
    <property type="match status" value="1"/>
</dbReference>
<dbReference type="InterPro" id="IPR004791">
    <property type="entry name" value="UvrC"/>
</dbReference>